<reference evidence="9" key="1">
    <citation type="submission" date="2018-05" db="EMBL/GenBank/DDBJ databases">
        <authorList>
            <person name="Lanie J.A."/>
            <person name="Ng W.-L."/>
            <person name="Kazmierczak K.M."/>
            <person name="Andrzejewski T.M."/>
            <person name="Davidsen T.M."/>
            <person name="Wayne K.J."/>
            <person name="Tettelin H."/>
            <person name="Glass J.I."/>
            <person name="Rusch D."/>
            <person name="Podicherti R."/>
            <person name="Tsui H.-C.T."/>
            <person name="Winkler M.E."/>
        </authorList>
    </citation>
    <scope>NUCLEOTIDE SEQUENCE</scope>
</reference>
<evidence type="ECO:0000256" key="5">
    <source>
        <dbReference type="ARBA" id="ARBA00022777"/>
    </source>
</evidence>
<proteinExistence type="predicted"/>
<dbReference type="CDD" id="cd00483">
    <property type="entry name" value="HPPK"/>
    <property type="match status" value="1"/>
</dbReference>
<dbReference type="InterPro" id="IPR035907">
    <property type="entry name" value="Hppk_sf"/>
</dbReference>
<dbReference type="EMBL" id="UINC01136338">
    <property type="protein sequence ID" value="SVD21044.1"/>
    <property type="molecule type" value="Genomic_DNA"/>
</dbReference>
<organism evidence="9">
    <name type="scientific">marine metagenome</name>
    <dbReference type="NCBI Taxonomy" id="408172"/>
    <lineage>
        <taxon>unclassified sequences</taxon>
        <taxon>metagenomes</taxon>
        <taxon>ecological metagenomes</taxon>
    </lineage>
</organism>
<dbReference type="GO" id="GO:0003848">
    <property type="term" value="F:2-amino-4-hydroxy-6-hydroxymethyldihydropteridine diphosphokinase activity"/>
    <property type="evidence" value="ECO:0007669"/>
    <property type="project" value="UniProtKB-EC"/>
</dbReference>
<dbReference type="UniPathway" id="UPA00077">
    <property type="reaction ID" value="UER00155"/>
</dbReference>
<keyword evidence="3" id="KW-0808">Transferase</keyword>
<keyword evidence="5" id="KW-0418">Kinase</keyword>
<comment type="pathway">
    <text evidence="1">Cofactor biosynthesis; tetrahydrofolate biosynthesis; 2-amino-4-hydroxy-6-hydroxymethyl-7,8-dihydropteridine diphosphate from 7,8-dihydroneopterin triphosphate: step 4/4.</text>
</comment>
<dbReference type="NCBIfam" id="TIGR01498">
    <property type="entry name" value="folK"/>
    <property type="match status" value="1"/>
</dbReference>
<keyword evidence="7" id="KW-0289">Folate biosynthesis</keyword>
<gene>
    <name evidence="9" type="ORF">METZ01_LOCUS373898</name>
</gene>
<evidence type="ECO:0000256" key="7">
    <source>
        <dbReference type="ARBA" id="ARBA00022909"/>
    </source>
</evidence>
<dbReference type="Gene3D" id="3.30.70.560">
    <property type="entry name" value="7,8-Dihydro-6-hydroxymethylpterin-pyrophosphokinase HPPK"/>
    <property type="match status" value="1"/>
</dbReference>
<feature type="non-terminal residue" evidence="9">
    <location>
        <position position="126"/>
    </location>
</feature>
<evidence type="ECO:0000256" key="2">
    <source>
        <dbReference type="ARBA" id="ARBA00013253"/>
    </source>
</evidence>
<dbReference type="Pfam" id="PF01288">
    <property type="entry name" value="HPPK"/>
    <property type="match status" value="1"/>
</dbReference>
<dbReference type="EC" id="2.7.6.3" evidence="2"/>
<dbReference type="SUPFAM" id="SSF55083">
    <property type="entry name" value="6-hydroxymethyl-7,8-dihydropterin pyrophosphokinase, HPPK"/>
    <property type="match status" value="1"/>
</dbReference>
<dbReference type="PANTHER" id="PTHR43071">
    <property type="entry name" value="2-AMINO-4-HYDROXY-6-HYDROXYMETHYLDIHYDROPTERIDINE PYROPHOSPHOKINASE"/>
    <property type="match status" value="1"/>
</dbReference>
<dbReference type="GO" id="GO:0046656">
    <property type="term" value="P:folic acid biosynthetic process"/>
    <property type="evidence" value="ECO:0007669"/>
    <property type="project" value="UniProtKB-KW"/>
</dbReference>
<dbReference type="PANTHER" id="PTHR43071:SF1">
    <property type="entry name" value="2-AMINO-4-HYDROXY-6-HYDROXYMETHYLDIHYDROPTERIDINE PYROPHOSPHOKINASE"/>
    <property type="match status" value="1"/>
</dbReference>
<protein>
    <recommendedName>
        <fullName evidence="2">2-amino-4-hydroxy-6-hydroxymethyldihydropteridine diphosphokinase</fullName>
        <ecNumber evidence="2">2.7.6.3</ecNumber>
    </recommendedName>
</protein>
<name>A0A382TG01_9ZZZZ</name>
<evidence type="ECO:0000256" key="3">
    <source>
        <dbReference type="ARBA" id="ARBA00022679"/>
    </source>
</evidence>
<dbReference type="InterPro" id="IPR000550">
    <property type="entry name" value="Hppk"/>
</dbReference>
<keyword evidence="6" id="KW-0067">ATP-binding</keyword>
<accession>A0A382TG01</accession>
<feature type="domain" description="7,8-dihydro-6-hydroxymethylpterin-pyrophosphokinase" evidence="8">
    <location>
        <begin position="3"/>
        <end position="126"/>
    </location>
</feature>
<evidence type="ECO:0000256" key="6">
    <source>
        <dbReference type="ARBA" id="ARBA00022840"/>
    </source>
</evidence>
<keyword evidence="4" id="KW-0547">Nucleotide-binding</keyword>
<dbReference type="GO" id="GO:0005524">
    <property type="term" value="F:ATP binding"/>
    <property type="evidence" value="ECO:0007669"/>
    <property type="project" value="UniProtKB-KW"/>
</dbReference>
<dbReference type="AlphaFoldDB" id="A0A382TG01"/>
<evidence type="ECO:0000256" key="4">
    <source>
        <dbReference type="ARBA" id="ARBA00022741"/>
    </source>
</evidence>
<sequence length="126" mass="13876">MIVIALGANLATERYGPAQLGLEAALRRLDEFGVAVMQRSKWYRSAPYPPSDQPMYVNGVAQVESGLSPTALMAILLSIEIDFGRRRSKPNASRVMDLDLIDFDGRILDQAADENGPALRLPHPRL</sequence>
<dbReference type="GO" id="GO:0046654">
    <property type="term" value="P:tetrahydrofolate biosynthetic process"/>
    <property type="evidence" value="ECO:0007669"/>
    <property type="project" value="UniProtKB-UniPathway"/>
</dbReference>
<evidence type="ECO:0000259" key="8">
    <source>
        <dbReference type="Pfam" id="PF01288"/>
    </source>
</evidence>
<evidence type="ECO:0000313" key="9">
    <source>
        <dbReference type="EMBL" id="SVD21044.1"/>
    </source>
</evidence>
<dbReference type="GO" id="GO:0016301">
    <property type="term" value="F:kinase activity"/>
    <property type="evidence" value="ECO:0007669"/>
    <property type="project" value="UniProtKB-KW"/>
</dbReference>
<evidence type="ECO:0000256" key="1">
    <source>
        <dbReference type="ARBA" id="ARBA00005051"/>
    </source>
</evidence>